<name>A0A2P2QYY0_RHIMU</name>
<evidence type="ECO:0000313" key="1">
    <source>
        <dbReference type="EMBL" id="MBX72190.1"/>
    </source>
</evidence>
<reference evidence="1" key="1">
    <citation type="submission" date="2018-02" db="EMBL/GenBank/DDBJ databases">
        <title>Rhizophora mucronata_Transcriptome.</title>
        <authorList>
            <person name="Meera S.P."/>
            <person name="Sreeshan A."/>
            <person name="Augustine A."/>
        </authorList>
    </citation>
    <scope>NUCLEOTIDE SEQUENCE</scope>
    <source>
        <tissue evidence="1">Leaf</tissue>
    </source>
</reference>
<sequence length="28" mass="3281">MASYSRSQITLDSGRLSIQNWFHKPIML</sequence>
<dbReference type="EMBL" id="GGEC01091706">
    <property type="protein sequence ID" value="MBX72190.1"/>
    <property type="molecule type" value="Transcribed_RNA"/>
</dbReference>
<protein>
    <submittedName>
        <fullName evidence="1">Uncharacterized protein</fullName>
    </submittedName>
</protein>
<accession>A0A2P2QYY0</accession>
<dbReference type="AlphaFoldDB" id="A0A2P2QYY0"/>
<organism evidence="1">
    <name type="scientific">Rhizophora mucronata</name>
    <name type="common">Asiatic mangrove</name>
    <dbReference type="NCBI Taxonomy" id="61149"/>
    <lineage>
        <taxon>Eukaryota</taxon>
        <taxon>Viridiplantae</taxon>
        <taxon>Streptophyta</taxon>
        <taxon>Embryophyta</taxon>
        <taxon>Tracheophyta</taxon>
        <taxon>Spermatophyta</taxon>
        <taxon>Magnoliopsida</taxon>
        <taxon>eudicotyledons</taxon>
        <taxon>Gunneridae</taxon>
        <taxon>Pentapetalae</taxon>
        <taxon>rosids</taxon>
        <taxon>fabids</taxon>
        <taxon>Malpighiales</taxon>
        <taxon>Rhizophoraceae</taxon>
        <taxon>Rhizophora</taxon>
    </lineage>
</organism>
<proteinExistence type="predicted"/>